<sequence>MLSIFSTDFWNENSGQMALVAIALMFGMLVYQHLERNDEGEQEKQRAIEACLELQDRHFCESRIEERHEHCMYRNYRPEGRYSSKHFDRQGYQRCVSPVGLH</sequence>
<keyword evidence="1" id="KW-0472">Membrane</keyword>
<protein>
    <submittedName>
        <fullName evidence="2">Uncharacterized protein</fullName>
    </submittedName>
</protein>
<accession>A0A5B8Y2C4</accession>
<accession>A0A4Y6PQN6</accession>
<dbReference type="AlphaFoldDB" id="A0A4Y6PQN6"/>
<evidence type="ECO:0000313" key="2">
    <source>
        <dbReference type="EMBL" id="QDG50533.1"/>
    </source>
</evidence>
<dbReference type="Proteomes" id="UP000315995">
    <property type="component" value="Chromosome"/>
</dbReference>
<proteinExistence type="predicted"/>
<dbReference type="RefSeq" id="WP_141197025.1">
    <property type="nucleotide sequence ID" value="NZ_CP041186.1"/>
</dbReference>
<name>A0A4Y6PQN6_PERCE</name>
<keyword evidence="1" id="KW-1133">Transmembrane helix</keyword>
<reference evidence="2 3" key="1">
    <citation type="submission" date="2019-06" db="EMBL/GenBank/DDBJ databases">
        <title>Persicimonas caeni gen. nov., sp. nov., a predatory bacterium isolated from solar saltern.</title>
        <authorList>
            <person name="Wang S."/>
        </authorList>
    </citation>
    <scope>NUCLEOTIDE SEQUENCE [LARGE SCALE GENOMIC DNA]</scope>
    <source>
        <strain evidence="2 3">YN101</strain>
    </source>
</reference>
<keyword evidence="1" id="KW-0812">Transmembrane</keyword>
<evidence type="ECO:0000313" key="3">
    <source>
        <dbReference type="Proteomes" id="UP000315995"/>
    </source>
</evidence>
<gene>
    <name evidence="2" type="ORF">FIV42_07240</name>
</gene>
<organism evidence="2 3">
    <name type="scientific">Persicimonas caeni</name>
    <dbReference type="NCBI Taxonomy" id="2292766"/>
    <lineage>
        <taxon>Bacteria</taxon>
        <taxon>Deltaproteobacteria</taxon>
        <taxon>Bradymonadales</taxon>
        <taxon>Bradymonadaceae</taxon>
        <taxon>Persicimonas</taxon>
    </lineage>
</organism>
<feature type="transmembrane region" description="Helical" evidence="1">
    <location>
        <begin position="15"/>
        <end position="34"/>
    </location>
</feature>
<keyword evidence="3" id="KW-1185">Reference proteome</keyword>
<dbReference type="EMBL" id="CP041186">
    <property type="protein sequence ID" value="QDG50533.1"/>
    <property type="molecule type" value="Genomic_DNA"/>
</dbReference>
<evidence type="ECO:0000256" key="1">
    <source>
        <dbReference type="SAM" id="Phobius"/>
    </source>
</evidence>